<keyword evidence="1" id="KW-0732">Signal</keyword>
<organism evidence="2 3">
    <name type="scientific">Clytia hemisphaerica</name>
    <dbReference type="NCBI Taxonomy" id="252671"/>
    <lineage>
        <taxon>Eukaryota</taxon>
        <taxon>Metazoa</taxon>
        <taxon>Cnidaria</taxon>
        <taxon>Hydrozoa</taxon>
        <taxon>Hydroidolina</taxon>
        <taxon>Leptothecata</taxon>
        <taxon>Obeliida</taxon>
        <taxon>Clytiidae</taxon>
        <taxon>Clytia</taxon>
    </lineage>
</organism>
<evidence type="ECO:0000313" key="3">
    <source>
        <dbReference type="Proteomes" id="UP000594262"/>
    </source>
</evidence>
<dbReference type="Gene3D" id="4.10.40.20">
    <property type="match status" value="1"/>
</dbReference>
<dbReference type="GeneID" id="136801838"/>
<name>A0A7M5XDI8_9CNID</name>
<reference evidence="2" key="1">
    <citation type="submission" date="2021-01" db="UniProtKB">
        <authorList>
            <consortium name="EnsemblMetazoa"/>
        </authorList>
    </citation>
    <scope>IDENTIFICATION</scope>
</reference>
<evidence type="ECO:0000313" key="2">
    <source>
        <dbReference type="EnsemblMetazoa" id="CLYHEMP021507.1"/>
    </source>
</evidence>
<dbReference type="AlphaFoldDB" id="A0A7M5XDI8"/>
<keyword evidence="3" id="KW-1185">Reference proteome</keyword>
<dbReference type="InterPro" id="IPR009030">
    <property type="entry name" value="Growth_fac_rcpt_cys_sf"/>
</dbReference>
<sequence>MKTLFGFSLLLLAIFTQETTGLSLLPCDQYDCPPLEKLSCGRRGSYRTEVTGGCCHACFKVAGQKCGGIHDHEGLCKEGLKCVSRIKPVIPINKPVGICRRPPQLPRKWEALLKSGKVTFELRVELNKLFQRIRKLNEEFC</sequence>
<evidence type="ECO:0000256" key="1">
    <source>
        <dbReference type="SAM" id="SignalP"/>
    </source>
</evidence>
<dbReference type="EnsemblMetazoa" id="CLYHEMT021507.1">
    <property type="protein sequence ID" value="CLYHEMP021507.1"/>
    <property type="gene ID" value="CLYHEMG021507"/>
</dbReference>
<dbReference type="OrthoDB" id="5964883at2759"/>
<proteinExistence type="predicted"/>
<protein>
    <submittedName>
        <fullName evidence="2">Uncharacterized protein</fullName>
    </submittedName>
</protein>
<feature type="chain" id="PRO_5029846764" evidence="1">
    <location>
        <begin position="22"/>
        <end position="141"/>
    </location>
</feature>
<dbReference type="RefSeq" id="XP_066914603.1">
    <property type="nucleotide sequence ID" value="XM_067058502.1"/>
</dbReference>
<dbReference type="SUPFAM" id="SSF57184">
    <property type="entry name" value="Growth factor receptor domain"/>
    <property type="match status" value="1"/>
</dbReference>
<accession>A0A7M5XDI8</accession>
<feature type="signal peptide" evidence="1">
    <location>
        <begin position="1"/>
        <end position="21"/>
    </location>
</feature>
<dbReference type="Proteomes" id="UP000594262">
    <property type="component" value="Unplaced"/>
</dbReference>